<feature type="domain" description="MacB-like periplasmic core" evidence="8">
    <location>
        <begin position="20"/>
        <end position="239"/>
    </location>
</feature>
<feature type="transmembrane region" description="Helical" evidence="6">
    <location>
        <begin position="768"/>
        <end position="786"/>
    </location>
</feature>
<evidence type="ECO:0000256" key="5">
    <source>
        <dbReference type="ARBA" id="ARBA00023136"/>
    </source>
</evidence>
<feature type="domain" description="ABC3 transporter permease C-terminal" evidence="7">
    <location>
        <begin position="683"/>
        <end position="796"/>
    </location>
</feature>
<feature type="transmembrane region" description="Helical" evidence="6">
    <location>
        <begin position="721"/>
        <end position="748"/>
    </location>
</feature>
<keyword evidence="2" id="KW-1003">Cell membrane</keyword>
<reference evidence="9 10" key="1">
    <citation type="submission" date="2023-05" db="EMBL/GenBank/DDBJ databases">
        <title>Pseudoalteromonas ardens sp. nov., Pseudoalteromonas obscura sp. nov., and Pseudoalteromonas umbrosa sp. nov., isolated from the coral Montipora capitata.</title>
        <authorList>
            <person name="Thomas E.M."/>
            <person name="Smith E.M."/>
            <person name="Papke E."/>
            <person name="Shlafstein M.D."/>
            <person name="Oline D.K."/>
            <person name="Videau P."/>
            <person name="Saw J.H."/>
            <person name="Strangman W.K."/>
            <person name="Ushijima B."/>
        </authorList>
    </citation>
    <scope>NUCLEOTIDE SEQUENCE [LARGE SCALE GENOMIC DNA]</scope>
    <source>
        <strain evidence="9 10">P94</strain>
    </source>
</reference>
<evidence type="ECO:0000256" key="2">
    <source>
        <dbReference type="ARBA" id="ARBA00022475"/>
    </source>
</evidence>
<evidence type="ECO:0000313" key="9">
    <source>
        <dbReference type="EMBL" id="MDK2594346.1"/>
    </source>
</evidence>
<evidence type="ECO:0000313" key="10">
    <source>
        <dbReference type="Proteomes" id="UP001231915"/>
    </source>
</evidence>
<dbReference type="PANTHER" id="PTHR30572:SF18">
    <property type="entry name" value="ABC-TYPE MACROLIDE FAMILY EXPORT SYSTEM PERMEASE COMPONENT 2"/>
    <property type="match status" value="1"/>
</dbReference>
<dbReference type="Pfam" id="PF02687">
    <property type="entry name" value="FtsX"/>
    <property type="match status" value="2"/>
</dbReference>
<sequence length="803" mass="89141">MTLDTIVFSLKRLVHSPLYSLLNIISLGIALACVLLVGLYVNDEFEYDGFWQDSERIYRVEMNRSFSNGDRTHTQYTFGPIVPLIESNQTEVESATRFGHFNFLVSANDNRFYENLLFTDPNVVDVFGLEFTAGDGASAFQQPNSVVITETMANKLFPSGNALHQMVWLDGKHQMQVSGVIADISNNSHLTFSLFASMDSAKQMYGDRIINWDYANQSSYLKLTAGADPDAIEREITQLVAANAPEALSTKVELKLKPVASINLLAQDGKGLQIIYIISAVALAILLMACANVVNLATARGAERAKELGIRKAVGASRRDLFAQFIIESLILAFFALLFALIVTYYFLPLVNAMTQKSMVLDLLGNVGQIGWLVFLCLVTGLLSGAYPAFMLSKFQPAHVLKGMMRFGQGSMWVRKAIVLLQFSVSVGLVIVTLIIYKQVSFLKHMDLKFEKENVVVIDNIHWTDIAPHYKTLKAELEKHPDVLSVGGSTGVPAQDYNLMGTYAVKGESETSAISLNRLDMDHGFFDSYDVKLLAGRLFSKEHPSDLVDPGPDSGASQFNIIINELAMRKLGFASANEAINQSIDRIQPSRLPFSYKIVGVVEDFHMLAGHGPIKPYLFLVKTNGFVHASVELSENGVADGLAHIDSTWNSIYPQYPIVRSFIEDDLARGFEQWESYRVVMVALAIVTTIISCFGVFGLVSYSTKYQKKEISVRKVVGASAWDITVLFNLGFLKLLLLANLLAWPVAYMFASRWLSEFSYRIMLEPSLFVYIGLASAVLTTLITSYHTYKIANTKPALVFHTN</sequence>
<feature type="transmembrane region" description="Helical" evidence="6">
    <location>
        <begin position="413"/>
        <end position="437"/>
    </location>
</feature>
<dbReference type="InterPro" id="IPR050250">
    <property type="entry name" value="Macrolide_Exporter_MacB"/>
</dbReference>
<gene>
    <name evidence="9" type="ORF">QNM18_04610</name>
</gene>
<evidence type="ECO:0000256" key="4">
    <source>
        <dbReference type="ARBA" id="ARBA00022989"/>
    </source>
</evidence>
<keyword evidence="3 6" id="KW-0812">Transmembrane</keyword>
<dbReference type="InterPro" id="IPR003838">
    <property type="entry name" value="ABC3_permease_C"/>
</dbReference>
<evidence type="ECO:0000259" key="7">
    <source>
        <dbReference type="Pfam" id="PF02687"/>
    </source>
</evidence>
<dbReference type="Pfam" id="PF12704">
    <property type="entry name" value="MacB_PCD"/>
    <property type="match status" value="1"/>
</dbReference>
<evidence type="ECO:0000256" key="6">
    <source>
        <dbReference type="SAM" id="Phobius"/>
    </source>
</evidence>
<comment type="subcellular location">
    <subcellularLocation>
        <location evidence="1">Cell membrane</location>
        <topology evidence="1">Multi-pass membrane protein</topology>
    </subcellularLocation>
</comment>
<keyword evidence="10" id="KW-1185">Reference proteome</keyword>
<dbReference type="RefSeq" id="WP_284136504.1">
    <property type="nucleotide sequence ID" value="NZ_JASJUT010000002.1"/>
</dbReference>
<feature type="transmembrane region" description="Helical" evidence="6">
    <location>
        <begin position="321"/>
        <end position="348"/>
    </location>
</feature>
<proteinExistence type="predicted"/>
<evidence type="ECO:0000256" key="3">
    <source>
        <dbReference type="ARBA" id="ARBA00022692"/>
    </source>
</evidence>
<dbReference type="Proteomes" id="UP001231915">
    <property type="component" value="Unassembled WGS sequence"/>
</dbReference>
<comment type="caution">
    <text evidence="9">The sequence shown here is derived from an EMBL/GenBank/DDBJ whole genome shotgun (WGS) entry which is preliminary data.</text>
</comment>
<feature type="domain" description="ABC3 transporter permease C-terminal" evidence="7">
    <location>
        <begin position="280"/>
        <end position="397"/>
    </location>
</feature>
<dbReference type="InterPro" id="IPR025857">
    <property type="entry name" value="MacB_PCD"/>
</dbReference>
<protein>
    <submittedName>
        <fullName evidence="9">ABC transporter permease</fullName>
    </submittedName>
</protein>
<keyword evidence="5 6" id="KW-0472">Membrane</keyword>
<evidence type="ECO:0000259" key="8">
    <source>
        <dbReference type="Pfam" id="PF12704"/>
    </source>
</evidence>
<organism evidence="9 10">
    <name type="scientific">Pseudoalteromonas obscura</name>
    <dbReference type="NCBI Taxonomy" id="3048491"/>
    <lineage>
        <taxon>Bacteria</taxon>
        <taxon>Pseudomonadati</taxon>
        <taxon>Pseudomonadota</taxon>
        <taxon>Gammaproteobacteria</taxon>
        <taxon>Alteromonadales</taxon>
        <taxon>Pseudoalteromonadaceae</taxon>
        <taxon>Pseudoalteromonas</taxon>
    </lineage>
</organism>
<accession>A0ABT7EH20</accession>
<keyword evidence="4 6" id="KW-1133">Transmembrane helix</keyword>
<name>A0ABT7EH20_9GAMM</name>
<feature type="transmembrane region" description="Helical" evidence="6">
    <location>
        <begin position="21"/>
        <end position="41"/>
    </location>
</feature>
<feature type="transmembrane region" description="Helical" evidence="6">
    <location>
        <begin position="679"/>
        <end position="700"/>
    </location>
</feature>
<dbReference type="PANTHER" id="PTHR30572">
    <property type="entry name" value="MEMBRANE COMPONENT OF TRANSPORTER-RELATED"/>
    <property type="match status" value="1"/>
</dbReference>
<evidence type="ECO:0000256" key="1">
    <source>
        <dbReference type="ARBA" id="ARBA00004651"/>
    </source>
</evidence>
<dbReference type="EMBL" id="JASJUT010000002">
    <property type="protein sequence ID" value="MDK2594346.1"/>
    <property type="molecule type" value="Genomic_DNA"/>
</dbReference>
<feature type="transmembrane region" description="Helical" evidence="6">
    <location>
        <begin position="274"/>
        <end position="297"/>
    </location>
</feature>
<feature type="transmembrane region" description="Helical" evidence="6">
    <location>
        <begin position="368"/>
        <end position="392"/>
    </location>
</feature>